<sequence length="175" mass="20385">MIPPAGIRTQIPHRTGKLECAHISGVCVINPLYDERFRFGLTVYSIVLPNLWYDLVVLASTLSNKSGRLEIWVPDLREIDIVFAFLWRAAEYLSHRYLQFPALELRNLKAFRWLGALLILQSLRARTSLLLCMESCFTVVCPVLRLMSRKNNENENGNIWQLTLWFQKRVMEVPH</sequence>
<proteinExistence type="predicted"/>
<keyword evidence="2" id="KW-1185">Reference proteome</keyword>
<accession>A0ACD3A459</accession>
<gene>
    <name evidence="1" type="ORF">BDN72DRAFT_590593</name>
</gene>
<dbReference type="EMBL" id="ML208928">
    <property type="protein sequence ID" value="TFK59632.1"/>
    <property type="molecule type" value="Genomic_DNA"/>
</dbReference>
<organism evidence="1 2">
    <name type="scientific">Pluteus cervinus</name>
    <dbReference type="NCBI Taxonomy" id="181527"/>
    <lineage>
        <taxon>Eukaryota</taxon>
        <taxon>Fungi</taxon>
        <taxon>Dikarya</taxon>
        <taxon>Basidiomycota</taxon>
        <taxon>Agaricomycotina</taxon>
        <taxon>Agaricomycetes</taxon>
        <taxon>Agaricomycetidae</taxon>
        <taxon>Agaricales</taxon>
        <taxon>Pluteineae</taxon>
        <taxon>Pluteaceae</taxon>
        <taxon>Pluteus</taxon>
    </lineage>
</organism>
<reference evidence="1 2" key="1">
    <citation type="journal article" date="2019" name="Nat. Ecol. Evol.">
        <title>Megaphylogeny resolves global patterns of mushroom evolution.</title>
        <authorList>
            <person name="Varga T."/>
            <person name="Krizsan K."/>
            <person name="Foldi C."/>
            <person name="Dima B."/>
            <person name="Sanchez-Garcia M."/>
            <person name="Sanchez-Ramirez S."/>
            <person name="Szollosi G.J."/>
            <person name="Szarkandi J.G."/>
            <person name="Papp V."/>
            <person name="Albert L."/>
            <person name="Andreopoulos W."/>
            <person name="Angelini C."/>
            <person name="Antonin V."/>
            <person name="Barry K.W."/>
            <person name="Bougher N.L."/>
            <person name="Buchanan P."/>
            <person name="Buyck B."/>
            <person name="Bense V."/>
            <person name="Catcheside P."/>
            <person name="Chovatia M."/>
            <person name="Cooper J."/>
            <person name="Damon W."/>
            <person name="Desjardin D."/>
            <person name="Finy P."/>
            <person name="Geml J."/>
            <person name="Haridas S."/>
            <person name="Hughes K."/>
            <person name="Justo A."/>
            <person name="Karasinski D."/>
            <person name="Kautmanova I."/>
            <person name="Kiss B."/>
            <person name="Kocsube S."/>
            <person name="Kotiranta H."/>
            <person name="LaButti K.M."/>
            <person name="Lechner B.E."/>
            <person name="Liimatainen K."/>
            <person name="Lipzen A."/>
            <person name="Lukacs Z."/>
            <person name="Mihaltcheva S."/>
            <person name="Morgado L.N."/>
            <person name="Niskanen T."/>
            <person name="Noordeloos M.E."/>
            <person name="Ohm R.A."/>
            <person name="Ortiz-Santana B."/>
            <person name="Ovrebo C."/>
            <person name="Racz N."/>
            <person name="Riley R."/>
            <person name="Savchenko A."/>
            <person name="Shiryaev A."/>
            <person name="Soop K."/>
            <person name="Spirin V."/>
            <person name="Szebenyi C."/>
            <person name="Tomsovsky M."/>
            <person name="Tulloss R.E."/>
            <person name="Uehling J."/>
            <person name="Grigoriev I.V."/>
            <person name="Vagvolgyi C."/>
            <person name="Papp T."/>
            <person name="Martin F.M."/>
            <person name="Miettinen O."/>
            <person name="Hibbett D.S."/>
            <person name="Nagy L.G."/>
        </authorList>
    </citation>
    <scope>NUCLEOTIDE SEQUENCE [LARGE SCALE GENOMIC DNA]</scope>
    <source>
        <strain evidence="1 2">NL-1719</strain>
    </source>
</reference>
<evidence type="ECO:0000313" key="1">
    <source>
        <dbReference type="EMBL" id="TFK59632.1"/>
    </source>
</evidence>
<name>A0ACD3A459_9AGAR</name>
<evidence type="ECO:0000313" key="2">
    <source>
        <dbReference type="Proteomes" id="UP000308600"/>
    </source>
</evidence>
<dbReference type="Proteomes" id="UP000308600">
    <property type="component" value="Unassembled WGS sequence"/>
</dbReference>
<protein>
    <submittedName>
        <fullName evidence="1">Uncharacterized protein</fullName>
    </submittedName>
</protein>